<dbReference type="InterPro" id="IPR037167">
    <property type="entry name" value="Peptidase_S11_C_sf"/>
</dbReference>
<keyword evidence="6" id="KW-0645">Protease</keyword>
<reference evidence="16 17" key="1">
    <citation type="submission" date="2018-06" db="EMBL/GenBank/DDBJ databases">
        <authorList>
            <consortium name="Pathogen Informatics"/>
            <person name="Doyle S."/>
        </authorList>
    </citation>
    <scope>NUCLEOTIDE SEQUENCE [LARGE SCALE GENOMIC DNA]</scope>
    <source>
        <strain evidence="16 17">NCTC4670</strain>
    </source>
</reference>
<dbReference type="GO" id="GO:0009002">
    <property type="term" value="F:serine-type D-Ala-D-Ala carboxypeptidase activity"/>
    <property type="evidence" value="ECO:0007669"/>
    <property type="project" value="UniProtKB-EC"/>
</dbReference>
<comment type="pathway">
    <text evidence="2">Cell wall biogenesis; peptidoglycan biosynthesis.</text>
</comment>
<organism evidence="16 17">
    <name type="scientific">Streptococcus dysgalactiae subsp. dysgalactiae</name>
    <dbReference type="NCBI Taxonomy" id="99822"/>
    <lineage>
        <taxon>Bacteria</taxon>
        <taxon>Bacillati</taxon>
        <taxon>Bacillota</taxon>
        <taxon>Bacilli</taxon>
        <taxon>Lactobacillales</taxon>
        <taxon>Streptococcaceae</taxon>
        <taxon>Streptococcus</taxon>
    </lineage>
</organism>
<dbReference type="Proteomes" id="UP000254797">
    <property type="component" value="Unassembled WGS sequence"/>
</dbReference>
<evidence type="ECO:0000313" key="16">
    <source>
        <dbReference type="EMBL" id="SUN51461.1"/>
    </source>
</evidence>
<dbReference type="Gene3D" id="3.40.710.10">
    <property type="entry name" value="DD-peptidase/beta-lactamase superfamily"/>
    <property type="match status" value="1"/>
</dbReference>
<keyword evidence="8 16" id="KW-0378">Hydrolase</keyword>
<evidence type="ECO:0000256" key="11">
    <source>
        <dbReference type="ARBA" id="ARBA00023316"/>
    </source>
</evidence>
<feature type="signal peptide" evidence="14">
    <location>
        <begin position="1"/>
        <end position="22"/>
    </location>
</feature>
<proteinExistence type="inferred from homology"/>
<gene>
    <name evidence="16" type="primary">dacA_2</name>
    <name evidence="16" type="ORF">NCTC4670_02019</name>
</gene>
<dbReference type="Pfam" id="PF00768">
    <property type="entry name" value="Peptidase_S11"/>
    <property type="match status" value="1"/>
</dbReference>
<dbReference type="GO" id="GO:0008360">
    <property type="term" value="P:regulation of cell shape"/>
    <property type="evidence" value="ECO:0007669"/>
    <property type="project" value="UniProtKB-KW"/>
</dbReference>
<dbReference type="PRINTS" id="PR00725">
    <property type="entry name" value="DADACBPTASE1"/>
</dbReference>
<feature type="chain" id="PRO_5016582334" description="serine-type D-Ala-D-Ala carboxypeptidase" evidence="14">
    <location>
        <begin position="23"/>
        <end position="412"/>
    </location>
</feature>
<keyword evidence="10" id="KW-0573">Peptidoglycan synthesis</keyword>
<feature type="domain" description="Peptidase S11 D-Ala-D-Ala carboxypeptidase A C-terminal" evidence="15">
    <location>
        <begin position="293"/>
        <end position="393"/>
    </location>
</feature>
<dbReference type="GO" id="GO:0071555">
    <property type="term" value="P:cell wall organization"/>
    <property type="evidence" value="ECO:0007669"/>
    <property type="project" value="UniProtKB-KW"/>
</dbReference>
<dbReference type="NCBIfam" id="NF038273">
    <property type="entry name" value="strep_PBP3"/>
    <property type="match status" value="1"/>
</dbReference>
<protein>
    <recommendedName>
        <fullName evidence="4">serine-type D-Ala-D-Ala carboxypeptidase</fullName>
        <ecNumber evidence="4">3.4.16.4</ecNumber>
    </recommendedName>
</protein>
<accession>A0A380JZW8</accession>
<evidence type="ECO:0000256" key="7">
    <source>
        <dbReference type="ARBA" id="ARBA00022729"/>
    </source>
</evidence>
<dbReference type="SUPFAM" id="SSF69189">
    <property type="entry name" value="Penicillin-binding protein associated domain"/>
    <property type="match status" value="1"/>
</dbReference>
<dbReference type="Gene3D" id="2.60.410.10">
    <property type="entry name" value="D-Ala-D-Ala carboxypeptidase, C-terminal domain"/>
    <property type="match status" value="1"/>
</dbReference>
<evidence type="ECO:0000256" key="9">
    <source>
        <dbReference type="ARBA" id="ARBA00022960"/>
    </source>
</evidence>
<evidence type="ECO:0000256" key="3">
    <source>
        <dbReference type="ARBA" id="ARBA00007164"/>
    </source>
</evidence>
<keyword evidence="7 14" id="KW-0732">Signal</keyword>
<dbReference type="InterPro" id="IPR018044">
    <property type="entry name" value="Peptidase_S11"/>
</dbReference>
<evidence type="ECO:0000256" key="2">
    <source>
        <dbReference type="ARBA" id="ARBA00004752"/>
    </source>
</evidence>
<dbReference type="AlphaFoldDB" id="A0A380JZW8"/>
<evidence type="ECO:0000256" key="12">
    <source>
        <dbReference type="ARBA" id="ARBA00034000"/>
    </source>
</evidence>
<dbReference type="Pfam" id="PF07943">
    <property type="entry name" value="PBP5_C"/>
    <property type="match status" value="1"/>
</dbReference>
<comment type="catalytic activity">
    <reaction evidence="12">
        <text>Preferential cleavage: (Ac)2-L-Lys-D-Ala-|-D-Ala. Also transpeptidation of peptidyl-alanyl moieties that are N-acyl substituents of D-alanine.</text>
        <dbReference type="EC" id="3.4.16.4"/>
    </reaction>
</comment>
<dbReference type="UniPathway" id="UPA00219"/>
<evidence type="ECO:0000313" key="17">
    <source>
        <dbReference type="Proteomes" id="UP000254797"/>
    </source>
</evidence>
<keyword evidence="5 16" id="KW-0121">Carboxypeptidase</keyword>
<evidence type="ECO:0000256" key="1">
    <source>
        <dbReference type="ARBA" id="ARBA00003217"/>
    </source>
</evidence>
<dbReference type="InterPro" id="IPR001967">
    <property type="entry name" value="Peptidase_S11_N"/>
</dbReference>
<evidence type="ECO:0000256" key="10">
    <source>
        <dbReference type="ARBA" id="ARBA00022984"/>
    </source>
</evidence>
<sequence>MIKRLFFVLLITLAFRATPINSDDFSVAAKHAIAVEVDSGKILYEKEADKAVPVASITKLLTTYLVYKEIANGKLEWGSSVTISNYPYELTTNYSISNVPLDARKYTVKELLKALIVTNANSPAIALAEKMGGTEPKFVDKMSQQLKEWGISDAKLVNATGLPNHFLGKNKYPKTEDEDENLFSARDLAIIARHLLTEFPEVLKITSKPSANFAGQTIYSYNYMLKDMPYYRDGVDGLFVGYSEKGGASFVATSVENRMRIITVVLNADQAQEDEFAVFSATNQLLQYLLTNFQKVQVLNKSKSGQIKAFPILDSPNKTVPLVAEKNLSLIKPANSKIKKSLHITKDSSIISAPIKKGQVLAKATLQDQHLIGKGYLGAAPSVNLVAQKDTPRSSFLRVWWNHFVRYVNNSL</sequence>
<dbReference type="InterPro" id="IPR015956">
    <property type="entry name" value="Peniciliin-bd_prot_C_sf"/>
</dbReference>
<evidence type="ECO:0000256" key="13">
    <source>
        <dbReference type="RuleBase" id="RU004016"/>
    </source>
</evidence>
<evidence type="ECO:0000256" key="4">
    <source>
        <dbReference type="ARBA" id="ARBA00012448"/>
    </source>
</evidence>
<keyword evidence="9" id="KW-0133">Cell shape</keyword>
<dbReference type="GO" id="GO:0006508">
    <property type="term" value="P:proteolysis"/>
    <property type="evidence" value="ECO:0007669"/>
    <property type="project" value="UniProtKB-KW"/>
</dbReference>
<name>A0A380JZW8_STRDY</name>
<keyword evidence="11" id="KW-0961">Cell wall biogenesis/degradation</keyword>
<evidence type="ECO:0000256" key="6">
    <source>
        <dbReference type="ARBA" id="ARBA00022670"/>
    </source>
</evidence>
<evidence type="ECO:0000256" key="8">
    <source>
        <dbReference type="ARBA" id="ARBA00022801"/>
    </source>
</evidence>
<dbReference type="PANTHER" id="PTHR21581:SF11">
    <property type="entry name" value="D-ALANYL-D-ALANINE CARBOXYPEPTIDASE DACA"/>
    <property type="match status" value="1"/>
</dbReference>
<dbReference type="EC" id="3.4.16.4" evidence="4"/>
<dbReference type="InterPro" id="IPR012338">
    <property type="entry name" value="Beta-lactam/transpept-like"/>
</dbReference>
<comment type="similarity">
    <text evidence="3 13">Belongs to the peptidase S11 family.</text>
</comment>
<evidence type="ECO:0000256" key="5">
    <source>
        <dbReference type="ARBA" id="ARBA00022645"/>
    </source>
</evidence>
<dbReference type="RefSeq" id="WP_115246684.1">
    <property type="nucleotide sequence ID" value="NZ_UHFG01000004.1"/>
</dbReference>
<comment type="function">
    <text evidence="1">Removes C-terminal D-alanyl residues from sugar-peptide cell wall precursors.</text>
</comment>
<evidence type="ECO:0000256" key="14">
    <source>
        <dbReference type="SAM" id="SignalP"/>
    </source>
</evidence>
<dbReference type="InterPro" id="IPR012907">
    <property type="entry name" value="Peptidase_S11_C"/>
</dbReference>
<dbReference type="GO" id="GO:0009252">
    <property type="term" value="P:peptidoglycan biosynthetic process"/>
    <property type="evidence" value="ECO:0007669"/>
    <property type="project" value="UniProtKB-UniPathway"/>
</dbReference>
<dbReference type="SMART" id="SM00936">
    <property type="entry name" value="PBP5_C"/>
    <property type="match status" value="1"/>
</dbReference>
<dbReference type="PANTHER" id="PTHR21581">
    <property type="entry name" value="D-ALANYL-D-ALANINE CARBOXYPEPTIDASE"/>
    <property type="match status" value="1"/>
</dbReference>
<evidence type="ECO:0000259" key="15">
    <source>
        <dbReference type="SMART" id="SM00936"/>
    </source>
</evidence>
<dbReference type="EMBL" id="UHFG01000004">
    <property type="protein sequence ID" value="SUN51461.1"/>
    <property type="molecule type" value="Genomic_DNA"/>
</dbReference>
<dbReference type="SUPFAM" id="SSF56601">
    <property type="entry name" value="beta-lactamase/transpeptidase-like"/>
    <property type="match status" value="1"/>
</dbReference>